<feature type="non-terminal residue" evidence="8">
    <location>
        <position position="1"/>
    </location>
</feature>
<evidence type="ECO:0000313" key="8">
    <source>
        <dbReference type="EMBL" id="ESR36307.1"/>
    </source>
</evidence>
<keyword evidence="9" id="KW-1185">Reference proteome</keyword>
<evidence type="ECO:0000256" key="6">
    <source>
        <dbReference type="SAM" id="Phobius"/>
    </source>
</evidence>
<feature type="transmembrane region" description="Helical" evidence="6">
    <location>
        <begin position="252"/>
        <end position="269"/>
    </location>
</feature>
<keyword evidence="6" id="KW-0472">Membrane</keyword>
<dbReference type="PANTHER" id="PTHR22894">
    <property type="entry name" value="RING-TYPE DOMAIN-CONTAINING PROTEIN"/>
    <property type="match status" value="1"/>
</dbReference>
<dbReference type="eggNOG" id="KOG2164">
    <property type="taxonomic scope" value="Eukaryota"/>
</dbReference>
<feature type="transmembrane region" description="Helical" evidence="6">
    <location>
        <begin position="275"/>
        <end position="297"/>
    </location>
</feature>
<accession>V4S7A0</accession>
<reference evidence="8 9" key="1">
    <citation type="submission" date="2013-10" db="EMBL/GenBank/DDBJ databases">
        <authorList>
            <consortium name="International Citrus Genome Consortium"/>
            <person name="Jenkins J."/>
            <person name="Schmutz J."/>
            <person name="Prochnik S."/>
            <person name="Rokhsar D."/>
            <person name="Gmitter F."/>
            <person name="Ollitrault P."/>
            <person name="Machado M."/>
            <person name="Talon M."/>
            <person name="Wincker P."/>
            <person name="Jaillon O."/>
            <person name="Morgante M."/>
        </authorList>
    </citation>
    <scope>NUCLEOTIDE SEQUENCE</scope>
    <source>
        <strain evidence="9">cv. Clemenules</strain>
    </source>
</reference>
<dbReference type="Gene3D" id="3.30.40.10">
    <property type="entry name" value="Zinc/RING finger domain, C3HC4 (zinc finger)"/>
    <property type="match status" value="1"/>
</dbReference>
<dbReference type="InterPro" id="IPR001841">
    <property type="entry name" value="Znf_RING"/>
</dbReference>
<evidence type="ECO:0000256" key="4">
    <source>
        <dbReference type="PROSITE-ProRule" id="PRU00175"/>
    </source>
</evidence>
<name>V4S7A0_CITCL</name>
<organism evidence="8 9">
    <name type="scientific">Citrus clementina</name>
    <name type="common">Clementine</name>
    <name type="synonym">Citrus deliciosa x Citrus sinensis</name>
    <dbReference type="NCBI Taxonomy" id="85681"/>
    <lineage>
        <taxon>Eukaryota</taxon>
        <taxon>Viridiplantae</taxon>
        <taxon>Streptophyta</taxon>
        <taxon>Embryophyta</taxon>
        <taxon>Tracheophyta</taxon>
        <taxon>Spermatophyta</taxon>
        <taxon>Magnoliopsida</taxon>
        <taxon>eudicotyledons</taxon>
        <taxon>Gunneridae</taxon>
        <taxon>Pentapetalae</taxon>
        <taxon>rosids</taxon>
        <taxon>malvids</taxon>
        <taxon>Sapindales</taxon>
        <taxon>Rutaceae</taxon>
        <taxon>Aurantioideae</taxon>
        <taxon>Citrus</taxon>
    </lineage>
</organism>
<dbReference type="SMART" id="SM00184">
    <property type="entry name" value="RING"/>
    <property type="match status" value="1"/>
</dbReference>
<sequence length="314" mass="35849">LKKKNSRIIDRHGRINIIKYHAKPVCAHFNAAKRQNPGDNNPARIHIHSINSKLLRFQFSSLTQRSLSSRRQEESTYKTILLNENEKLKRSRILTRESGEREMEENASNPVVEVSGEGKGESIEGKDGPPVDDCCPICFGDFTIPCKANCGHWYCANCILQFWNYSSASKPCKCPMCSRYINRLTPESSLSLQQEQEVAEVLKKVVRYNLLFVGGARGLVQKVYELPFFMKRIFVAMMDPDTEDSYLQEMRIFAMALSVLYAATPFDFIPTGSLGIVRVFDYAAITLVLILRLIGIYRRRRLTQRVRQLAAADE</sequence>
<evidence type="ECO:0000256" key="1">
    <source>
        <dbReference type="ARBA" id="ARBA00022723"/>
    </source>
</evidence>
<dbReference type="InterPro" id="IPR027370">
    <property type="entry name" value="Znf-RING_euk"/>
</dbReference>
<dbReference type="Pfam" id="PF13445">
    <property type="entry name" value="zf-RING_UBOX"/>
    <property type="match status" value="1"/>
</dbReference>
<dbReference type="GO" id="GO:0061630">
    <property type="term" value="F:ubiquitin protein ligase activity"/>
    <property type="evidence" value="ECO:0007669"/>
    <property type="project" value="InterPro"/>
</dbReference>
<dbReference type="PANTHER" id="PTHR22894:SF4">
    <property type="entry name" value="E3 UBIQUITIN-PROTEIN LIGASE RNF170-LIKE ISOFORM X1"/>
    <property type="match status" value="1"/>
</dbReference>
<dbReference type="EMBL" id="KI536978">
    <property type="protein sequence ID" value="ESR36307.1"/>
    <property type="molecule type" value="Genomic_DNA"/>
</dbReference>
<feature type="compositionally biased region" description="Basic and acidic residues" evidence="5">
    <location>
        <begin position="116"/>
        <end position="125"/>
    </location>
</feature>
<evidence type="ECO:0000259" key="7">
    <source>
        <dbReference type="PROSITE" id="PS50089"/>
    </source>
</evidence>
<dbReference type="SUPFAM" id="SSF57850">
    <property type="entry name" value="RING/U-box"/>
    <property type="match status" value="1"/>
</dbReference>
<dbReference type="AlphaFoldDB" id="V4S7A0"/>
<feature type="domain" description="RING-type" evidence="7">
    <location>
        <begin position="135"/>
        <end position="178"/>
    </location>
</feature>
<dbReference type="KEGG" id="cic:CICLE_v10029827mg"/>
<keyword evidence="2 4" id="KW-0863">Zinc-finger</keyword>
<dbReference type="Proteomes" id="UP000030687">
    <property type="component" value="Unassembled WGS sequence"/>
</dbReference>
<keyword evidence="6" id="KW-0812">Transmembrane</keyword>
<gene>
    <name evidence="8" type="ORF">CICLE_v10029827mg</name>
</gene>
<dbReference type="InParanoid" id="V4S7A0"/>
<evidence type="ECO:0000256" key="2">
    <source>
        <dbReference type="ARBA" id="ARBA00022771"/>
    </source>
</evidence>
<dbReference type="InterPro" id="IPR013083">
    <property type="entry name" value="Znf_RING/FYVE/PHD"/>
</dbReference>
<dbReference type="PROSITE" id="PS50089">
    <property type="entry name" value="ZF_RING_2"/>
    <property type="match status" value="1"/>
</dbReference>
<evidence type="ECO:0000256" key="5">
    <source>
        <dbReference type="SAM" id="MobiDB-lite"/>
    </source>
</evidence>
<dbReference type="PROSITE" id="PS00518">
    <property type="entry name" value="ZF_RING_1"/>
    <property type="match status" value="1"/>
</dbReference>
<keyword evidence="1" id="KW-0479">Metal-binding</keyword>
<evidence type="ECO:0000256" key="3">
    <source>
        <dbReference type="ARBA" id="ARBA00022833"/>
    </source>
</evidence>
<evidence type="ECO:0000313" key="9">
    <source>
        <dbReference type="Proteomes" id="UP000030687"/>
    </source>
</evidence>
<protein>
    <recommendedName>
        <fullName evidence="7">RING-type domain-containing protein</fullName>
    </recommendedName>
</protein>
<proteinExistence type="predicted"/>
<dbReference type="GO" id="GO:0008270">
    <property type="term" value="F:zinc ion binding"/>
    <property type="evidence" value="ECO:0007669"/>
    <property type="project" value="UniProtKB-KW"/>
</dbReference>
<dbReference type="InterPro" id="IPR038896">
    <property type="entry name" value="RNF170"/>
</dbReference>
<feature type="region of interest" description="Disordered" evidence="5">
    <location>
        <begin position="95"/>
        <end position="125"/>
    </location>
</feature>
<keyword evidence="6" id="KW-1133">Transmembrane helix</keyword>
<keyword evidence="3" id="KW-0862">Zinc</keyword>
<dbReference type="STRING" id="85681.V4S7A0"/>
<dbReference type="InterPro" id="IPR017907">
    <property type="entry name" value="Znf_RING_CS"/>
</dbReference>